<dbReference type="RefSeq" id="WP_214187817.1">
    <property type="nucleotide sequence ID" value="NZ_BSDS01000001.1"/>
</dbReference>
<dbReference type="EMBL" id="BSDS01000001">
    <property type="protein sequence ID" value="GLI36866.1"/>
    <property type="molecule type" value="Genomic_DNA"/>
</dbReference>
<evidence type="ECO:0000313" key="2">
    <source>
        <dbReference type="EMBL" id="GLI36866.1"/>
    </source>
</evidence>
<organism evidence="2 3">
    <name type="scientific">Geobacter hydrogenophilus</name>
    <dbReference type="NCBI Taxonomy" id="40983"/>
    <lineage>
        <taxon>Bacteria</taxon>
        <taxon>Pseudomonadati</taxon>
        <taxon>Thermodesulfobacteriota</taxon>
        <taxon>Desulfuromonadia</taxon>
        <taxon>Geobacterales</taxon>
        <taxon>Geobacteraceae</taxon>
        <taxon>Geobacter</taxon>
    </lineage>
</organism>
<comment type="caution">
    <text evidence="2">The sequence shown here is derived from an EMBL/GenBank/DDBJ whole genome shotgun (WGS) entry which is preliminary data.</text>
</comment>
<reference evidence="2" key="1">
    <citation type="submission" date="2022-12" db="EMBL/GenBank/DDBJ databases">
        <title>Reference genome sequencing for broad-spectrum identification of bacterial and archaeal isolates by mass spectrometry.</title>
        <authorList>
            <person name="Sekiguchi Y."/>
            <person name="Tourlousse D.M."/>
        </authorList>
    </citation>
    <scope>NUCLEOTIDE SEQUENCE</scope>
    <source>
        <strain evidence="2">H2</strain>
    </source>
</reference>
<proteinExistence type="predicted"/>
<feature type="chain" id="PRO_5040744253" description="Lipoprotein" evidence="1">
    <location>
        <begin position="24"/>
        <end position="107"/>
    </location>
</feature>
<evidence type="ECO:0008006" key="4">
    <source>
        <dbReference type="Google" id="ProtNLM"/>
    </source>
</evidence>
<feature type="signal peptide" evidence="1">
    <location>
        <begin position="1"/>
        <end position="23"/>
    </location>
</feature>
<name>A0A9W6FXU2_9BACT</name>
<protein>
    <recommendedName>
        <fullName evidence="4">Lipoprotein</fullName>
    </recommendedName>
</protein>
<dbReference type="Proteomes" id="UP001144352">
    <property type="component" value="Unassembled WGS sequence"/>
</dbReference>
<gene>
    <name evidence="2" type="ORF">GHYDROH2_03670</name>
</gene>
<keyword evidence="3" id="KW-1185">Reference proteome</keyword>
<keyword evidence="1" id="KW-0732">Signal</keyword>
<evidence type="ECO:0000256" key="1">
    <source>
        <dbReference type="SAM" id="SignalP"/>
    </source>
</evidence>
<evidence type="ECO:0000313" key="3">
    <source>
        <dbReference type="Proteomes" id="UP001144352"/>
    </source>
</evidence>
<dbReference type="PROSITE" id="PS51257">
    <property type="entry name" value="PROKAR_LIPOPROTEIN"/>
    <property type="match status" value="1"/>
</dbReference>
<dbReference type="AlphaFoldDB" id="A0A9W6FXU2"/>
<sequence>MKNAIYSIIIASVVLMSSTVAFSGCDDISDYNTRKACEGDCSYITDYNTRKLCEGDTSYVTDYNLRKAAEGDCSYISNYDRRKACESCSDKRWWVTMYMLHEVFECK</sequence>
<accession>A0A9W6FXU2</accession>